<evidence type="ECO:0008006" key="3">
    <source>
        <dbReference type="Google" id="ProtNLM"/>
    </source>
</evidence>
<dbReference type="Pfam" id="PF20060">
    <property type="entry name" value="DUF6459"/>
    <property type="match status" value="1"/>
</dbReference>
<dbReference type="InterPro" id="IPR045596">
    <property type="entry name" value="DUF6459"/>
</dbReference>
<comment type="caution">
    <text evidence="1">The sequence shown here is derived from an EMBL/GenBank/DDBJ whole genome shotgun (WGS) entry which is preliminary data.</text>
</comment>
<gene>
    <name evidence="1" type="ORF">CG716_24580</name>
</gene>
<protein>
    <recommendedName>
        <fullName evidence="3">Alanine, arginine and proline rich protein</fullName>
    </recommendedName>
</protein>
<reference evidence="1 2" key="1">
    <citation type="submission" date="2017-07" db="EMBL/GenBank/DDBJ databases">
        <title>The new phylogeny of genus Mycobacterium.</title>
        <authorList>
            <person name="Tortoli E."/>
            <person name="Trovato A."/>
            <person name="Cirillo D.M."/>
        </authorList>
    </citation>
    <scope>NUCLEOTIDE SEQUENCE [LARGE SCALE GENOMIC DNA]</scope>
    <source>
        <strain evidence="1 2">ATCC 33027</strain>
    </source>
</reference>
<accession>A0A255D874</accession>
<evidence type="ECO:0000313" key="1">
    <source>
        <dbReference type="EMBL" id="OYN75597.1"/>
    </source>
</evidence>
<sequence length="153" mass="16622">MSCVVPVVDYEPPMLRTPPQRVRLLRPRGGTAPRRPAPVPVETAPMRAAAGFADAALRRVLEVIDRRRPLAQLRPLLAAGLVDSLLPAVARQEGRGAAHLRRLRVQPVGTDGSAAEVAATYSRNERTHAIACRVEQIQTPTGVRWQVVALHIG</sequence>
<keyword evidence="2" id="KW-1185">Reference proteome</keyword>
<dbReference type="RefSeq" id="WP_094483748.1">
    <property type="nucleotide sequence ID" value="NZ_NOZR01000027.1"/>
</dbReference>
<dbReference type="Proteomes" id="UP000216063">
    <property type="component" value="Unassembled WGS sequence"/>
</dbReference>
<organism evidence="1 2">
    <name type="scientific">Mycolicibacterium sphagni</name>
    <dbReference type="NCBI Taxonomy" id="1786"/>
    <lineage>
        <taxon>Bacteria</taxon>
        <taxon>Bacillati</taxon>
        <taxon>Actinomycetota</taxon>
        <taxon>Actinomycetes</taxon>
        <taxon>Mycobacteriales</taxon>
        <taxon>Mycobacteriaceae</taxon>
        <taxon>Mycolicibacterium</taxon>
    </lineage>
</organism>
<proteinExistence type="predicted"/>
<dbReference type="OrthoDB" id="4775331at2"/>
<dbReference type="EMBL" id="NOZR01000027">
    <property type="protein sequence ID" value="OYN75597.1"/>
    <property type="molecule type" value="Genomic_DNA"/>
</dbReference>
<name>A0A255D874_9MYCO</name>
<dbReference type="AlphaFoldDB" id="A0A255D874"/>
<evidence type="ECO:0000313" key="2">
    <source>
        <dbReference type="Proteomes" id="UP000216063"/>
    </source>
</evidence>